<evidence type="ECO:0000256" key="15">
    <source>
        <dbReference type="RuleBase" id="RU368075"/>
    </source>
</evidence>
<dbReference type="CDD" id="cd01678">
    <property type="entry name" value="PFL1"/>
    <property type="match status" value="1"/>
</dbReference>
<dbReference type="PROSITE" id="PS51554">
    <property type="entry name" value="PFL"/>
    <property type="match status" value="1"/>
</dbReference>
<dbReference type="Pfam" id="PF01228">
    <property type="entry name" value="Gly_radical"/>
    <property type="match status" value="1"/>
</dbReference>
<dbReference type="PROSITE" id="PS00850">
    <property type="entry name" value="GLY_RADICAL_1"/>
    <property type="match status" value="1"/>
</dbReference>
<organism evidence="18 19">
    <name type="scientific">Clostridium subterminale</name>
    <dbReference type="NCBI Taxonomy" id="1550"/>
    <lineage>
        <taxon>Bacteria</taxon>
        <taxon>Bacillati</taxon>
        <taxon>Bacillota</taxon>
        <taxon>Clostridia</taxon>
        <taxon>Eubacteriales</taxon>
        <taxon>Clostridiaceae</taxon>
        <taxon>Clostridium</taxon>
    </lineage>
</organism>
<evidence type="ECO:0000256" key="4">
    <source>
        <dbReference type="ARBA" id="ARBA00013214"/>
    </source>
</evidence>
<evidence type="ECO:0000256" key="3">
    <source>
        <dbReference type="ARBA" id="ARBA00008375"/>
    </source>
</evidence>
<accession>A0ABP3W8A6</accession>
<evidence type="ECO:0000256" key="7">
    <source>
        <dbReference type="ARBA" id="ARBA00022526"/>
    </source>
</evidence>
<dbReference type="Pfam" id="PF02901">
    <property type="entry name" value="PFL-like"/>
    <property type="match status" value="1"/>
</dbReference>
<dbReference type="EC" id="2.3.1.54" evidence="4 15"/>
<comment type="caution">
    <text evidence="18">The sequence shown here is derived from an EMBL/GenBank/DDBJ whole genome shotgun (WGS) entry which is preliminary data.</text>
</comment>
<evidence type="ECO:0000256" key="5">
    <source>
        <dbReference type="ARBA" id="ARBA00013897"/>
    </source>
</evidence>
<dbReference type="RefSeq" id="WP_343828219.1">
    <property type="nucleotide sequence ID" value="NZ_BAAACI010000018.1"/>
</dbReference>
<feature type="domain" description="Glycine radical" evidence="16">
    <location>
        <begin position="620"/>
        <end position="743"/>
    </location>
</feature>
<evidence type="ECO:0000256" key="12">
    <source>
        <dbReference type="ARBA" id="ARBA00031063"/>
    </source>
</evidence>
<evidence type="ECO:0000256" key="6">
    <source>
        <dbReference type="ARBA" id="ARBA00022490"/>
    </source>
</evidence>
<dbReference type="PANTHER" id="PTHR30191:SF0">
    <property type="entry name" value="FORMATE ACETYLTRANSFERASE 1"/>
    <property type="match status" value="1"/>
</dbReference>
<evidence type="ECO:0000256" key="14">
    <source>
        <dbReference type="PROSITE-ProRule" id="PRU00493"/>
    </source>
</evidence>
<proteinExistence type="inferred from homology"/>
<comment type="subunit">
    <text evidence="15">Homodimer.</text>
</comment>
<comment type="similarity">
    <text evidence="3 15">Belongs to the glycyl radical enzyme (GRE) family. PFL subfamily.</text>
</comment>
<evidence type="ECO:0000313" key="18">
    <source>
        <dbReference type="EMBL" id="GAA0779734.1"/>
    </source>
</evidence>
<dbReference type="Proteomes" id="UP001501047">
    <property type="component" value="Unassembled WGS sequence"/>
</dbReference>
<evidence type="ECO:0000256" key="13">
    <source>
        <dbReference type="ARBA" id="ARBA00049029"/>
    </source>
</evidence>
<dbReference type="Gene3D" id="3.20.70.20">
    <property type="match status" value="1"/>
</dbReference>
<dbReference type="InterPro" id="IPR050244">
    <property type="entry name" value="Auton_GlycylRad_Cofactor"/>
</dbReference>
<sequence length="743" mass="83379">MFTQWNGFNGKTWKKEVNVRDFIQSNYTPYEGDASFLAGATEATNKLWNEVSELFKKEIKNGGVLDVDTKTISKIDAYNPGYIDKNLEKIVGVQTDAPLKRAVMPQGGIRMAETAAKSYGYEIDPLISEIFTKHRKTHNQGVFDAYTDEMKLARKYGIVTGLPDAYGRGRIIGDYRRVALYGIDRLIEDKIEQKKSLEVSTIDADVIQLREELSDQIVALNELKAMAASYGFDISIPARNAQEAIQWLYFGYLGAIKQQNGAAMSLGRTSTFIDIYIQRDLDNGVLTEEDAQEMVDHFVMKLRLVKFLRTSDYNNLFSGDPTWVTEVIGGMGLDGRTLVTKNSFRMLNTLYTLGASPEPNLTVLWSTRLPQGFKDFCSKASIDTSSVQYENDDLMATYWGDDYAIACCVSAMRVGKQMQFFGARVNLAKTLLYTINGGVDEKSGVQVAPKMERITSEYLNYDEVIEKFDVMVEWLAKLYVNTLNVIHYMHDKYSYESLQMALHDRDVFRTMACGIAGLSVCADSLSAIKYAKVKPIRNEQGIAVDFEIEGEFPKYGNDDDRVDDIAVNLVKTMMNKIRKNKTYRNAYHTQSVLTITSNVVYGKKTGTTPCGRKAGEPFAPGANPMHGRDSSGSLASLNSVAKLPYEYSQDGISNTFSIIPDALGKSSEDRISNLSNLMDGYFGQNAHHLNVNVFNRETLLDAMDHPEKYPQLTVRVSGYAVNFIKLTREQQLDVVSRTFHASM</sequence>
<keyword evidence="6 15" id="KW-0963">Cytoplasm</keyword>
<evidence type="ECO:0000256" key="10">
    <source>
        <dbReference type="ARBA" id="ARBA00023277"/>
    </source>
</evidence>
<evidence type="ECO:0000313" key="19">
    <source>
        <dbReference type="Proteomes" id="UP001501047"/>
    </source>
</evidence>
<keyword evidence="11 15" id="KW-0012">Acyltransferase</keyword>
<evidence type="ECO:0000259" key="17">
    <source>
        <dbReference type="PROSITE" id="PS51554"/>
    </source>
</evidence>
<reference evidence="19" key="1">
    <citation type="journal article" date="2019" name="Int. J. Syst. Evol. Microbiol.">
        <title>The Global Catalogue of Microorganisms (GCM) 10K type strain sequencing project: providing services to taxonomists for standard genome sequencing and annotation.</title>
        <authorList>
            <consortium name="The Broad Institute Genomics Platform"/>
            <consortium name="The Broad Institute Genome Sequencing Center for Infectious Disease"/>
            <person name="Wu L."/>
            <person name="Ma J."/>
        </authorList>
    </citation>
    <scope>NUCLEOTIDE SEQUENCE [LARGE SCALE GENOMIC DNA]</scope>
    <source>
        <strain evidence="19">JCM 1417</strain>
    </source>
</reference>
<evidence type="ECO:0000259" key="16">
    <source>
        <dbReference type="PROSITE" id="PS51149"/>
    </source>
</evidence>
<keyword evidence="10 15" id="KW-0119">Carbohydrate metabolism</keyword>
<keyword evidence="7 15" id="KW-0313">Glucose metabolism</keyword>
<dbReference type="PROSITE" id="PS51149">
    <property type="entry name" value="GLY_RADICAL_2"/>
    <property type="match status" value="1"/>
</dbReference>
<dbReference type="InterPro" id="IPR019777">
    <property type="entry name" value="Form_AcTrfase_GR_CS"/>
</dbReference>
<dbReference type="PANTHER" id="PTHR30191">
    <property type="entry name" value="FORMATE ACETYLTRANSFERASE"/>
    <property type="match status" value="1"/>
</dbReference>
<evidence type="ECO:0000256" key="2">
    <source>
        <dbReference type="ARBA" id="ARBA00004809"/>
    </source>
</evidence>
<dbReference type="EMBL" id="BAAACI010000018">
    <property type="protein sequence ID" value="GAA0779734.1"/>
    <property type="molecule type" value="Genomic_DNA"/>
</dbReference>
<comment type="pathway">
    <text evidence="2 15">Fermentation; pyruvate fermentation; formate from pyruvate: step 1/1.</text>
</comment>
<dbReference type="InterPro" id="IPR001150">
    <property type="entry name" value="Gly_radical"/>
</dbReference>
<dbReference type="NCBIfam" id="TIGR01255">
    <property type="entry name" value="pyr_form_ly_1"/>
    <property type="match status" value="1"/>
</dbReference>
<keyword evidence="8 15" id="KW-0808">Transferase</keyword>
<dbReference type="InterPro" id="IPR005949">
    <property type="entry name" value="Form_AcTrfase"/>
</dbReference>
<evidence type="ECO:0000256" key="9">
    <source>
        <dbReference type="ARBA" id="ARBA00022818"/>
    </source>
</evidence>
<comment type="subcellular location">
    <subcellularLocation>
        <location evidence="1 15">Cytoplasm</location>
    </subcellularLocation>
</comment>
<protein>
    <recommendedName>
        <fullName evidence="5 15">Formate acetyltransferase</fullName>
        <ecNumber evidence="4 15">2.3.1.54</ecNumber>
    </recommendedName>
    <alternativeName>
        <fullName evidence="12 15">Pyruvate formate-lyase</fullName>
    </alternativeName>
</protein>
<feature type="modified residue" description="Glycine radical" evidence="14">
    <location>
        <position position="718"/>
    </location>
</feature>
<evidence type="ECO:0000256" key="8">
    <source>
        <dbReference type="ARBA" id="ARBA00022679"/>
    </source>
</evidence>
<feature type="domain" description="PFL" evidence="17">
    <location>
        <begin position="1"/>
        <end position="613"/>
    </location>
</feature>
<dbReference type="InterPro" id="IPR004184">
    <property type="entry name" value="PFL_dom"/>
</dbReference>
<evidence type="ECO:0000256" key="1">
    <source>
        <dbReference type="ARBA" id="ARBA00004496"/>
    </source>
</evidence>
<gene>
    <name evidence="18" type="primary">pflB</name>
    <name evidence="18" type="ORF">GCM10008908_38840</name>
</gene>
<name>A0ABP3W8A6_CLOSU</name>
<keyword evidence="19" id="KW-1185">Reference proteome</keyword>
<keyword evidence="9 14" id="KW-0556">Organic radical</keyword>
<evidence type="ECO:0000256" key="11">
    <source>
        <dbReference type="ARBA" id="ARBA00023315"/>
    </source>
</evidence>
<dbReference type="SUPFAM" id="SSF51998">
    <property type="entry name" value="PFL-like glycyl radical enzymes"/>
    <property type="match status" value="1"/>
</dbReference>
<dbReference type="PIRSF" id="PIRSF000379">
    <property type="entry name" value="For_Ac_trans_1"/>
    <property type="match status" value="1"/>
</dbReference>
<comment type="catalytic activity">
    <reaction evidence="13 15">
        <text>formate + acetyl-CoA = pyruvate + CoA</text>
        <dbReference type="Rhea" id="RHEA:11844"/>
        <dbReference type="ChEBI" id="CHEBI:15361"/>
        <dbReference type="ChEBI" id="CHEBI:15740"/>
        <dbReference type="ChEBI" id="CHEBI:57287"/>
        <dbReference type="ChEBI" id="CHEBI:57288"/>
        <dbReference type="EC" id="2.3.1.54"/>
    </reaction>
</comment>